<dbReference type="EMBL" id="LAZR01005404">
    <property type="protein sequence ID" value="KKN00200.1"/>
    <property type="molecule type" value="Genomic_DNA"/>
</dbReference>
<gene>
    <name evidence="1" type="ORF">LCGC14_1140260</name>
</gene>
<sequence length="118" mass="12753">MPLTVANLTVVDNTALTQYSLEITSSGIVSLPINEAGKLIELHQMLFSMDSGAARVKLAQYNNLGYLMLRGGGVTAIFSNFSNAPFVFPGVGEHLYVDGLGTNTKMVITVWYRLIDAP</sequence>
<protein>
    <submittedName>
        <fullName evidence="1">Uncharacterized protein</fullName>
    </submittedName>
</protein>
<dbReference type="AlphaFoldDB" id="A0A0F9LYF5"/>
<name>A0A0F9LYF5_9ZZZZ</name>
<reference evidence="1" key="1">
    <citation type="journal article" date="2015" name="Nature">
        <title>Complex archaea that bridge the gap between prokaryotes and eukaryotes.</title>
        <authorList>
            <person name="Spang A."/>
            <person name="Saw J.H."/>
            <person name="Jorgensen S.L."/>
            <person name="Zaremba-Niedzwiedzka K."/>
            <person name="Martijn J."/>
            <person name="Lind A.E."/>
            <person name="van Eijk R."/>
            <person name="Schleper C."/>
            <person name="Guy L."/>
            <person name="Ettema T.J."/>
        </authorList>
    </citation>
    <scope>NUCLEOTIDE SEQUENCE</scope>
</reference>
<comment type="caution">
    <text evidence="1">The sequence shown here is derived from an EMBL/GenBank/DDBJ whole genome shotgun (WGS) entry which is preliminary data.</text>
</comment>
<accession>A0A0F9LYF5</accession>
<evidence type="ECO:0000313" key="1">
    <source>
        <dbReference type="EMBL" id="KKN00200.1"/>
    </source>
</evidence>
<organism evidence="1">
    <name type="scientific">marine sediment metagenome</name>
    <dbReference type="NCBI Taxonomy" id="412755"/>
    <lineage>
        <taxon>unclassified sequences</taxon>
        <taxon>metagenomes</taxon>
        <taxon>ecological metagenomes</taxon>
    </lineage>
</organism>
<proteinExistence type="predicted"/>